<evidence type="ECO:0000313" key="3">
    <source>
        <dbReference type="Proteomes" id="UP000027866"/>
    </source>
</evidence>
<dbReference type="KEGG" id="elq:Ga0102493_112418"/>
<accession>A0A074MKM5</accession>
<dbReference type="AlphaFoldDB" id="A0A074MKM5"/>
<keyword evidence="3" id="KW-1185">Reference proteome</keyword>
<keyword evidence="1" id="KW-1133">Transmembrane helix</keyword>
<comment type="caution">
    <text evidence="2">The sequence shown here is derived from an EMBL/GenBank/DDBJ whole genome shotgun (WGS) entry which is preliminary data.</text>
</comment>
<dbReference type="PATRIC" id="fig|39960.10.peg.1514"/>
<reference evidence="2 3" key="1">
    <citation type="submission" date="2014-04" db="EMBL/GenBank/DDBJ databases">
        <title>A comprehensive comparison of genomes of Erythrobacter spp. Strains.</title>
        <authorList>
            <person name="Zheng Q."/>
        </authorList>
    </citation>
    <scope>NUCLEOTIDE SEQUENCE [LARGE SCALE GENOMIC DNA]</scope>
    <source>
        <strain evidence="2 3">DSM 8509</strain>
    </source>
</reference>
<feature type="transmembrane region" description="Helical" evidence="1">
    <location>
        <begin position="5"/>
        <end position="22"/>
    </location>
</feature>
<gene>
    <name evidence="2" type="ORF">EH32_14275</name>
</gene>
<evidence type="ECO:0000313" key="2">
    <source>
        <dbReference type="EMBL" id="KEO92423.1"/>
    </source>
</evidence>
<dbReference type="Proteomes" id="UP000027866">
    <property type="component" value="Unassembled WGS sequence"/>
</dbReference>
<keyword evidence="1" id="KW-0812">Transmembrane</keyword>
<dbReference type="OrthoDB" id="7410432at2"/>
<evidence type="ECO:0000256" key="1">
    <source>
        <dbReference type="SAM" id="Phobius"/>
    </source>
</evidence>
<name>A0A074MKM5_9SPHN</name>
<protein>
    <submittedName>
        <fullName evidence="2">Uncharacterized protein</fullName>
    </submittedName>
</protein>
<dbReference type="EMBL" id="JMIX01000009">
    <property type="protein sequence ID" value="KEO92423.1"/>
    <property type="molecule type" value="Genomic_DNA"/>
</dbReference>
<keyword evidence="1" id="KW-0472">Membrane</keyword>
<feature type="transmembrane region" description="Helical" evidence="1">
    <location>
        <begin position="28"/>
        <end position="47"/>
    </location>
</feature>
<organism evidence="2 3">
    <name type="scientific">Erythrobacter litoralis</name>
    <dbReference type="NCBI Taxonomy" id="39960"/>
    <lineage>
        <taxon>Bacteria</taxon>
        <taxon>Pseudomonadati</taxon>
        <taxon>Pseudomonadota</taxon>
        <taxon>Alphaproteobacteria</taxon>
        <taxon>Sphingomonadales</taxon>
        <taxon>Erythrobacteraceae</taxon>
        <taxon>Erythrobacter/Porphyrobacter group</taxon>
        <taxon>Erythrobacter</taxon>
    </lineage>
</organism>
<proteinExistence type="predicted"/>
<dbReference type="RefSeq" id="WP_034904670.1">
    <property type="nucleotide sequence ID" value="NZ_CP017057.1"/>
</dbReference>
<sequence>MNGGTLAFALGGIICFFIGAYLSATEQLYLGIFFMGVGLVFQVASLARIKAEKKRAAQAASERDGDNAGR</sequence>